<dbReference type="EMBL" id="FN554971">
    <property type="protein sequence ID" value="CBH13165.1"/>
    <property type="molecule type" value="Genomic_DNA"/>
</dbReference>
<accession>C9ZUS7</accession>
<evidence type="ECO:0000313" key="3">
    <source>
        <dbReference type="Proteomes" id="UP000002316"/>
    </source>
</evidence>
<keyword evidence="1" id="KW-1133">Transmembrane helix</keyword>
<proteinExistence type="predicted"/>
<dbReference type="RefSeq" id="XP_011775442.1">
    <property type="nucleotide sequence ID" value="XM_011777140.1"/>
</dbReference>
<sequence>MNRKVKHSHVSSWRALKAHALRIMTTKMIKIKKMRKGVYFRNLLHFLFKIFELTVAQLARGKYIFPLQTQLNTDTHTYTHTHTYIYIYIYVCVCIQQSFCSFLPLVISLPHIPLLLFSQLSTLLTFFHAFNIFLFISGAVLLCYLSATSTQHILKCLSSIFLTTPPCSSSSLFAPHFICLA</sequence>
<reference evidence="3" key="1">
    <citation type="journal article" date="2010" name="PLoS Negl. Trop. Dis.">
        <title>The genome sequence of Trypanosoma brucei gambiense, causative agent of chronic human african trypanosomiasis.</title>
        <authorList>
            <person name="Jackson A.P."/>
            <person name="Sanders M."/>
            <person name="Berry A."/>
            <person name="McQuillan J."/>
            <person name="Aslett M.A."/>
            <person name="Quail M.A."/>
            <person name="Chukualim B."/>
            <person name="Capewell P."/>
            <person name="MacLeod A."/>
            <person name="Melville S.E."/>
            <person name="Gibson W."/>
            <person name="Barry J.D."/>
            <person name="Berriman M."/>
            <person name="Hertz-Fowler C."/>
        </authorList>
    </citation>
    <scope>NUCLEOTIDE SEQUENCE [LARGE SCALE GENOMIC DNA]</scope>
    <source>
        <strain evidence="3">MHOM/CI/86/DAL972</strain>
    </source>
</reference>
<evidence type="ECO:0000256" key="1">
    <source>
        <dbReference type="SAM" id="Phobius"/>
    </source>
</evidence>
<dbReference type="AlphaFoldDB" id="C9ZUS7"/>
<keyword evidence="1" id="KW-0812">Transmembrane</keyword>
<dbReference type="KEGG" id="tbg:TbgDal_VIII1140"/>
<dbReference type="GeneID" id="23863273"/>
<dbReference type="Proteomes" id="UP000002316">
    <property type="component" value="Chromosome 8"/>
</dbReference>
<evidence type="ECO:0000313" key="2">
    <source>
        <dbReference type="EMBL" id="CBH13165.1"/>
    </source>
</evidence>
<keyword evidence="1" id="KW-0472">Membrane</keyword>
<organism evidence="2 3">
    <name type="scientific">Trypanosoma brucei gambiense (strain MHOM/CI/86/DAL972)</name>
    <dbReference type="NCBI Taxonomy" id="679716"/>
    <lineage>
        <taxon>Eukaryota</taxon>
        <taxon>Discoba</taxon>
        <taxon>Euglenozoa</taxon>
        <taxon>Kinetoplastea</taxon>
        <taxon>Metakinetoplastina</taxon>
        <taxon>Trypanosomatida</taxon>
        <taxon>Trypanosomatidae</taxon>
        <taxon>Trypanosoma</taxon>
    </lineage>
</organism>
<name>C9ZUS7_TRYB9</name>
<protein>
    <submittedName>
        <fullName evidence="2">Uncharacterized protein</fullName>
    </submittedName>
</protein>
<feature type="transmembrane region" description="Helical" evidence="1">
    <location>
        <begin position="85"/>
        <end position="107"/>
    </location>
</feature>
<gene>
    <name evidence="2" type="ORF">TbgDal_VIII1140</name>
</gene>
<feature type="transmembrane region" description="Helical" evidence="1">
    <location>
        <begin position="114"/>
        <end position="147"/>
    </location>
</feature>